<accession>A0A6J6FYR7</accession>
<dbReference type="EMBL" id="CAEZUL010000012">
    <property type="protein sequence ID" value="CAB4592073.1"/>
    <property type="molecule type" value="Genomic_DNA"/>
</dbReference>
<sequence length="154" mass="16964">MPIYFVRHAKAGSRSTWEGDDRDRPLVDDGWKQAHALATLLAPLQPTVLWSSPYERCQQTLQPLAELTGLTVMVDKRLEEESPLELSLAALDDAPDNAVLCSHGDVIPDAINGLLRRGMDIGDAPHALKKASTFVLHRVNGLFVSAEYWAPPKV</sequence>
<dbReference type="Gene3D" id="3.40.50.1240">
    <property type="entry name" value="Phosphoglycerate mutase-like"/>
    <property type="match status" value="1"/>
</dbReference>
<reference evidence="1" key="1">
    <citation type="submission" date="2020-05" db="EMBL/GenBank/DDBJ databases">
        <authorList>
            <person name="Chiriac C."/>
            <person name="Salcher M."/>
            <person name="Ghai R."/>
            <person name="Kavagutti S V."/>
        </authorList>
    </citation>
    <scope>NUCLEOTIDE SEQUENCE</scope>
</reference>
<name>A0A6J6FYR7_9ZZZZ</name>
<gene>
    <name evidence="1" type="ORF">UFOPK1808_00215</name>
</gene>
<protein>
    <submittedName>
        <fullName evidence="1">Unannotated protein</fullName>
    </submittedName>
</protein>
<evidence type="ECO:0000313" key="1">
    <source>
        <dbReference type="EMBL" id="CAB4592073.1"/>
    </source>
</evidence>
<dbReference type="AlphaFoldDB" id="A0A6J6FYR7"/>
<dbReference type="SMART" id="SM00855">
    <property type="entry name" value="PGAM"/>
    <property type="match status" value="1"/>
</dbReference>
<dbReference type="Pfam" id="PF00300">
    <property type="entry name" value="His_Phos_1"/>
    <property type="match status" value="1"/>
</dbReference>
<proteinExistence type="predicted"/>
<dbReference type="InterPro" id="IPR013078">
    <property type="entry name" value="His_Pase_superF_clade-1"/>
</dbReference>
<organism evidence="1">
    <name type="scientific">freshwater metagenome</name>
    <dbReference type="NCBI Taxonomy" id="449393"/>
    <lineage>
        <taxon>unclassified sequences</taxon>
        <taxon>metagenomes</taxon>
        <taxon>ecological metagenomes</taxon>
    </lineage>
</organism>
<dbReference type="SUPFAM" id="SSF53254">
    <property type="entry name" value="Phosphoglycerate mutase-like"/>
    <property type="match status" value="1"/>
</dbReference>
<dbReference type="CDD" id="cd07067">
    <property type="entry name" value="HP_PGM_like"/>
    <property type="match status" value="1"/>
</dbReference>
<dbReference type="InterPro" id="IPR029033">
    <property type="entry name" value="His_PPase_superfam"/>
</dbReference>